<dbReference type="InterPro" id="IPR025007">
    <property type="entry name" value="DUF3899"/>
</dbReference>
<evidence type="ECO:0000259" key="2">
    <source>
        <dbReference type="Pfam" id="PF13038"/>
    </source>
</evidence>
<comment type="caution">
    <text evidence="3">The sequence shown here is derived from an EMBL/GenBank/DDBJ whole genome shotgun (WGS) entry which is preliminary data.</text>
</comment>
<dbReference type="Pfam" id="PF13038">
    <property type="entry name" value="DUF3899"/>
    <property type="match status" value="1"/>
</dbReference>
<dbReference type="Proteomes" id="UP000016424">
    <property type="component" value="Unassembled WGS sequence"/>
</dbReference>
<protein>
    <recommendedName>
        <fullName evidence="2">DUF3899 domain-containing protein</fullName>
    </recommendedName>
</protein>
<feature type="transmembrane region" description="Helical" evidence="1">
    <location>
        <begin position="21"/>
        <end position="42"/>
    </location>
</feature>
<reference evidence="4" key="1">
    <citation type="journal article" date="2013" name="Genome">
        <title>Draft Genome Sequence of Geobacillus kaustophilus GBlys, a Lysogenic Strain with Bacteriophage phiOH2.</title>
        <authorList>
            <person name="Doi K."/>
            <person name="Mori K."/>
            <person name="Martono H."/>
            <person name="Nagayoshi Y."/>
            <person name="Fujino Y."/>
            <person name="Tashiro K."/>
            <person name="Kuhara S."/>
            <person name="Ohshima T."/>
        </authorList>
    </citation>
    <scope>NUCLEOTIDE SEQUENCE [LARGE SCALE GENOMIC DNA]</scope>
    <source>
        <strain evidence="4">GBlys</strain>
    </source>
</reference>
<keyword evidence="1" id="KW-1133">Transmembrane helix</keyword>
<feature type="transmembrane region" description="Helical" evidence="1">
    <location>
        <begin position="48"/>
        <end position="72"/>
    </location>
</feature>
<organism evidence="3 4">
    <name type="scientific">Geobacillus kaustophilus GBlys</name>
    <dbReference type="NCBI Taxonomy" id="1337888"/>
    <lineage>
        <taxon>Bacteria</taxon>
        <taxon>Bacillati</taxon>
        <taxon>Bacillota</taxon>
        <taxon>Bacilli</taxon>
        <taxon>Bacillales</taxon>
        <taxon>Anoxybacillaceae</taxon>
        <taxon>Geobacillus</taxon>
        <taxon>Geobacillus thermoleovorans group</taxon>
    </lineage>
</organism>
<evidence type="ECO:0000256" key="1">
    <source>
        <dbReference type="SAM" id="Phobius"/>
    </source>
</evidence>
<name>U2X7S4_GEOKU</name>
<feature type="transmembrane region" description="Helical" evidence="1">
    <location>
        <begin position="120"/>
        <end position="140"/>
    </location>
</feature>
<sequence length="141" mass="15563">MIYDKISSEKGKAGTDDMKQTAVRTGWLVAAMLAASALIVIGQGAWSTVAFINVSFLLSLLPLSLGGLLFVYERGFFSGFAYGFRRLRRNRTKVERYLEEAAAEHESDELLGPRRFAITYPLLFSGLLLFLAMIAAGYAVQ</sequence>
<feature type="domain" description="DUF3899" evidence="2">
    <location>
        <begin position="52"/>
        <end position="136"/>
    </location>
</feature>
<evidence type="ECO:0000313" key="4">
    <source>
        <dbReference type="Proteomes" id="UP000016424"/>
    </source>
</evidence>
<keyword evidence="1" id="KW-0472">Membrane</keyword>
<accession>U2X7S4</accession>
<proteinExistence type="predicted"/>
<keyword evidence="1" id="KW-0812">Transmembrane</keyword>
<dbReference type="EMBL" id="BASG01000047">
    <property type="protein sequence ID" value="GAD15020.1"/>
    <property type="molecule type" value="Genomic_DNA"/>
</dbReference>
<evidence type="ECO:0000313" key="3">
    <source>
        <dbReference type="EMBL" id="GAD15020.1"/>
    </source>
</evidence>
<gene>
    <name evidence="3" type="ORF">GBL_3237</name>
</gene>
<dbReference type="AlphaFoldDB" id="U2X7S4"/>